<dbReference type="InterPro" id="IPR023195">
    <property type="entry name" value="Nict_dMeBzImd_PRibTrfase_N"/>
</dbReference>
<reference evidence="12 13" key="1">
    <citation type="submission" date="2014-02" db="EMBL/GenBank/DDBJ databases">
        <title>Genome sequence of Paenibacillus darwinianus reveals adaptive mechanisms for survival in Antarctic soils.</title>
        <authorList>
            <person name="Dsouza M."/>
            <person name="Taylor M.W."/>
            <person name="Turner S.J."/>
            <person name="Aislabie J."/>
        </authorList>
    </citation>
    <scope>NUCLEOTIDE SEQUENCE [LARGE SCALE GENOMIC DNA]</scope>
    <source>
        <strain evidence="12 13">CE1</strain>
    </source>
</reference>
<feature type="active site" description="Proton acceptor" evidence="11">
    <location>
        <position position="320"/>
    </location>
</feature>
<dbReference type="EMBL" id="JFHU01000041">
    <property type="protein sequence ID" value="EXX91121.1"/>
    <property type="molecule type" value="Genomic_DNA"/>
</dbReference>
<evidence type="ECO:0000256" key="2">
    <source>
        <dbReference type="ARBA" id="ARBA00005049"/>
    </source>
</evidence>
<keyword evidence="6 11" id="KW-0169">Cobalamin biosynthesis</keyword>
<evidence type="ECO:0000313" key="12">
    <source>
        <dbReference type="EMBL" id="EXX91121.1"/>
    </source>
</evidence>
<name>A0A9W5W7W9_9BACL</name>
<evidence type="ECO:0000256" key="4">
    <source>
        <dbReference type="ARBA" id="ARBA00011991"/>
    </source>
</evidence>
<dbReference type="InterPro" id="IPR003200">
    <property type="entry name" value="Nict_dMeBzImd_PRibTrfase"/>
</dbReference>
<dbReference type="Gene3D" id="1.10.1610.10">
    <property type="match status" value="1"/>
</dbReference>
<dbReference type="OrthoDB" id="9781491at2"/>
<gene>
    <name evidence="11" type="primary">cobT</name>
    <name evidence="12" type="ORF">BG53_12290</name>
</gene>
<evidence type="ECO:0000256" key="7">
    <source>
        <dbReference type="ARBA" id="ARBA00022676"/>
    </source>
</evidence>
<evidence type="ECO:0000256" key="1">
    <source>
        <dbReference type="ARBA" id="ARBA00002197"/>
    </source>
</evidence>
<dbReference type="InterPro" id="IPR017846">
    <property type="entry name" value="Nict_dMeBzImd_PRibTrfase_bact"/>
</dbReference>
<keyword evidence="8 11" id="KW-0808">Transferase</keyword>
<keyword evidence="13" id="KW-1185">Reference proteome</keyword>
<evidence type="ECO:0000256" key="11">
    <source>
        <dbReference type="HAMAP-Rule" id="MF_00230"/>
    </source>
</evidence>
<dbReference type="InterPro" id="IPR036087">
    <property type="entry name" value="Nict_dMeBzImd_PRibTrfase_sf"/>
</dbReference>
<evidence type="ECO:0000256" key="8">
    <source>
        <dbReference type="ARBA" id="ARBA00022679"/>
    </source>
</evidence>
<dbReference type="GO" id="GO:0009236">
    <property type="term" value="P:cobalamin biosynthetic process"/>
    <property type="evidence" value="ECO:0007669"/>
    <property type="project" value="UniProtKB-UniRule"/>
</dbReference>
<dbReference type="PANTHER" id="PTHR43463:SF1">
    <property type="entry name" value="NICOTINATE-NUCLEOTIDE--DIMETHYLBENZIMIDAZOLE PHOSPHORIBOSYLTRANSFERASE"/>
    <property type="match status" value="1"/>
</dbReference>
<evidence type="ECO:0000256" key="6">
    <source>
        <dbReference type="ARBA" id="ARBA00022573"/>
    </source>
</evidence>
<evidence type="ECO:0000256" key="10">
    <source>
        <dbReference type="ARBA" id="ARBA00047340"/>
    </source>
</evidence>
<dbReference type="Pfam" id="PF02277">
    <property type="entry name" value="DBI_PRT"/>
    <property type="match status" value="1"/>
</dbReference>
<evidence type="ECO:0000256" key="5">
    <source>
        <dbReference type="ARBA" id="ARBA00015486"/>
    </source>
</evidence>
<protein>
    <recommendedName>
        <fullName evidence="5 11">Nicotinate-nucleotide--dimethylbenzimidazole phosphoribosyltransferase</fullName>
        <shortName evidence="11">NN:DBI PRT</shortName>
        <ecNumber evidence="4 11">2.4.2.21</ecNumber>
    </recommendedName>
    <alternativeName>
        <fullName evidence="9 11">N(1)-alpha-phosphoribosyltransferase</fullName>
    </alternativeName>
</protein>
<dbReference type="SUPFAM" id="SSF52733">
    <property type="entry name" value="Nicotinate mononucleotide:5,6-dimethylbenzimidazole phosphoribosyltransferase (CobT)"/>
    <property type="match status" value="1"/>
</dbReference>
<evidence type="ECO:0000313" key="13">
    <source>
        <dbReference type="Proteomes" id="UP000053750"/>
    </source>
</evidence>
<evidence type="ECO:0000256" key="9">
    <source>
        <dbReference type="ARBA" id="ARBA00030686"/>
    </source>
</evidence>
<evidence type="ECO:0000256" key="3">
    <source>
        <dbReference type="ARBA" id="ARBA00007110"/>
    </source>
</evidence>
<dbReference type="CDD" id="cd02439">
    <property type="entry name" value="DMB-PRT_CobT"/>
    <property type="match status" value="1"/>
</dbReference>
<dbReference type="RefSeq" id="WP_036579787.1">
    <property type="nucleotide sequence ID" value="NZ_KK082290.1"/>
</dbReference>
<comment type="function">
    <text evidence="1 11">Catalyzes the synthesis of alpha-ribazole-5'-phosphate from nicotinate mononucleotide (NAMN) and 5,6-dimethylbenzimidazole (DMB).</text>
</comment>
<accession>A0A9W5W7W9</accession>
<dbReference type="EC" id="2.4.2.21" evidence="4 11"/>
<dbReference type="Proteomes" id="UP000053750">
    <property type="component" value="Unassembled WGS sequence"/>
</dbReference>
<dbReference type="NCBIfam" id="NF000996">
    <property type="entry name" value="PRK00105.1"/>
    <property type="match status" value="1"/>
</dbReference>
<dbReference type="NCBIfam" id="TIGR03160">
    <property type="entry name" value="cobT_DBIPRT"/>
    <property type="match status" value="1"/>
</dbReference>
<comment type="pathway">
    <text evidence="2 11">Nucleoside biosynthesis; alpha-ribazole biosynthesis; alpha-ribazole from 5,6-dimethylbenzimidazole: step 1/2.</text>
</comment>
<dbReference type="PANTHER" id="PTHR43463">
    <property type="entry name" value="NICOTINATE-NUCLEOTIDE--DIMETHYLBENZIMIDAZOLE PHOSPHORIBOSYLTRANSFERASE"/>
    <property type="match status" value="1"/>
</dbReference>
<comment type="similarity">
    <text evidence="3 11">Belongs to the CobT family.</text>
</comment>
<sequence length="352" mass="36420">MELEAKLRQVCGRIEPLDESAMAQASARLDSLTKPLGSLGRLEEIAIRIAGIKGEALPTAGKKAVVVMAGDHGVTAEGVSAYPAEVTPQMVMNFLGGGAAVNVLARQAGADVFCADLGVNADLAHPGLLAYKVRKGTANLCRGPAMTREEALRSVAAGIEIAAMLVEQGYELLAAGDMGIGNTTSSAALCAAFGAVPVEQAVGRGTGVDDERLRGKMEAVRAALDVNRPDPLDPIDVLSKVGGLEIGGLAGFMIGGAAHRRPVLIDGFISTAAALVAARLCPRAVDYMIASHLSHERAHGMLLEAVGLRPAIHLDMRLGEGTGAVLGFHFVEAALRLMQEMATFESAGVSKE</sequence>
<comment type="caution">
    <text evidence="12">The sequence shown here is derived from an EMBL/GenBank/DDBJ whole genome shotgun (WGS) entry which is preliminary data.</text>
</comment>
<keyword evidence="7 11" id="KW-0328">Glycosyltransferase</keyword>
<dbReference type="Gene3D" id="3.40.50.10210">
    <property type="match status" value="1"/>
</dbReference>
<dbReference type="AlphaFoldDB" id="A0A9W5W7W9"/>
<dbReference type="GO" id="GO:0008939">
    <property type="term" value="F:nicotinate-nucleotide-dimethylbenzimidazole phosphoribosyltransferase activity"/>
    <property type="evidence" value="ECO:0007669"/>
    <property type="project" value="UniProtKB-UniRule"/>
</dbReference>
<proteinExistence type="inferred from homology"/>
<organism evidence="12 13">
    <name type="scientific">Paenibacillus darwinianus</name>
    <dbReference type="NCBI Taxonomy" id="1380763"/>
    <lineage>
        <taxon>Bacteria</taxon>
        <taxon>Bacillati</taxon>
        <taxon>Bacillota</taxon>
        <taxon>Bacilli</taxon>
        <taxon>Bacillales</taxon>
        <taxon>Paenibacillaceae</taxon>
        <taxon>Paenibacillus</taxon>
    </lineage>
</organism>
<dbReference type="FunFam" id="3.40.50.10210:FF:000001">
    <property type="entry name" value="Nicotinate-nucleotide--dimethylbenzimidazole phosphoribosyltransferase"/>
    <property type="match status" value="1"/>
</dbReference>
<comment type="catalytic activity">
    <reaction evidence="10 11">
        <text>5,6-dimethylbenzimidazole + nicotinate beta-D-ribonucleotide = alpha-ribazole 5'-phosphate + nicotinate + H(+)</text>
        <dbReference type="Rhea" id="RHEA:11196"/>
        <dbReference type="ChEBI" id="CHEBI:15378"/>
        <dbReference type="ChEBI" id="CHEBI:15890"/>
        <dbReference type="ChEBI" id="CHEBI:32544"/>
        <dbReference type="ChEBI" id="CHEBI:57502"/>
        <dbReference type="ChEBI" id="CHEBI:57918"/>
        <dbReference type="EC" id="2.4.2.21"/>
    </reaction>
</comment>
<dbReference type="HAMAP" id="MF_00230">
    <property type="entry name" value="CobT"/>
    <property type="match status" value="1"/>
</dbReference>